<comment type="caution">
    <text evidence="2">The sequence shown here is derived from an EMBL/GenBank/DDBJ whole genome shotgun (WGS) entry which is preliminary data.</text>
</comment>
<dbReference type="GO" id="GO:0009306">
    <property type="term" value="P:protein secretion"/>
    <property type="evidence" value="ECO:0007669"/>
    <property type="project" value="InterPro"/>
</dbReference>
<reference evidence="2 3" key="1">
    <citation type="submission" date="2020-08" db="EMBL/GenBank/DDBJ databases">
        <title>Sequencing the genomes of 1000 actinobacteria strains.</title>
        <authorList>
            <person name="Klenk H.-P."/>
        </authorList>
    </citation>
    <scope>NUCLEOTIDE SEQUENCE [LARGE SCALE GENOMIC DNA]</scope>
    <source>
        <strain evidence="2 3">DSM 41654</strain>
    </source>
</reference>
<proteinExistence type="predicted"/>
<dbReference type="EMBL" id="JACHJV010000003">
    <property type="protein sequence ID" value="MBB4928819.1"/>
    <property type="molecule type" value="Genomic_DNA"/>
</dbReference>
<evidence type="ECO:0000313" key="3">
    <source>
        <dbReference type="Proteomes" id="UP000540506"/>
    </source>
</evidence>
<feature type="region of interest" description="Disordered" evidence="1">
    <location>
        <begin position="40"/>
        <end position="65"/>
    </location>
</feature>
<dbReference type="InterPro" id="IPR022536">
    <property type="entry name" value="EspC"/>
</dbReference>
<dbReference type="InterPro" id="IPR036689">
    <property type="entry name" value="ESAT-6-like_sf"/>
</dbReference>
<dbReference type="Pfam" id="PF10824">
    <property type="entry name" value="T7SS_ESX_EspC"/>
    <property type="match status" value="1"/>
</dbReference>
<dbReference type="SUPFAM" id="SSF140453">
    <property type="entry name" value="EsxAB dimer-like"/>
    <property type="match status" value="1"/>
</dbReference>
<evidence type="ECO:0008006" key="4">
    <source>
        <dbReference type="Google" id="ProtNLM"/>
    </source>
</evidence>
<dbReference type="Proteomes" id="UP000540506">
    <property type="component" value="Unassembled WGS sequence"/>
</dbReference>
<dbReference type="AlphaFoldDB" id="A0A7W7RBC7"/>
<evidence type="ECO:0000256" key="1">
    <source>
        <dbReference type="SAM" id="MobiDB-lite"/>
    </source>
</evidence>
<organism evidence="2 3">
    <name type="scientific">Kitasatospora kifunensis</name>
    <name type="common">Streptomyces kifunensis</name>
    <dbReference type="NCBI Taxonomy" id="58351"/>
    <lineage>
        <taxon>Bacteria</taxon>
        <taxon>Bacillati</taxon>
        <taxon>Actinomycetota</taxon>
        <taxon>Actinomycetes</taxon>
        <taxon>Kitasatosporales</taxon>
        <taxon>Streptomycetaceae</taxon>
        <taxon>Kitasatospora</taxon>
    </lineage>
</organism>
<gene>
    <name evidence="2" type="ORF">FHR34_007916</name>
</gene>
<dbReference type="Gene3D" id="1.10.287.1060">
    <property type="entry name" value="ESAT-6-like"/>
    <property type="match status" value="1"/>
</dbReference>
<keyword evidence="3" id="KW-1185">Reference proteome</keyword>
<name>A0A7W7RBC7_KITKI</name>
<protein>
    <recommendedName>
        <fullName evidence="4">Excreted virulence factor EspC (Type VII ESX diderm)</fullName>
    </recommendedName>
</protein>
<accession>A0A7W7RBC7</accession>
<evidence type="ECO:0000313" key="2">
    <source>
        <dbReference type="EMBL" id="MBB4928819.1"/>
    </source>
</evidence>
<sequence length="135" mass="13558">MSGTAWSDSSSTTMIIRLSCPVDPGGKVSISVHPPTLSQAATQVGSTADGVNQKAQNGMTSSSTAATGNPGFATAGALNTCAAAWQTHLQQLAADLNATADALGQTADNYVQTETALAGNYHHAANQILQGQGAN</sequence>
<dbReference type="RefSeq" id="WP_184946447.1">
    <property type="nucleotide sequence ID" value="NZ_JACHJV010000003.1"/>
</dbReference>